<accession>A0A6J4HH72</accession>
<dbReference type="InterPro" id="IPR050625">
    <property type="entry name" value="ParA/MinD_ATPase"/>
</dbReference>
<dbReference type="GO" id="GO:0016887">
    <property type="term" value="F:ATP hydrolysis activity"/>
    <property type="evidence" value="ECO:0007669"/>
    <property type="project" value="TreeGrafter"/>
</dbReference>
<dbReference type="Gene3D" id="3.40.50.2300">
    <property type="match status" value="1"/>
</dbReference>
<dbReference type="Pfam" id="PF13614">
    <property type="entry name" value="AAA_31"/>
    <property type="match status" value="1"/>
</dbReference>
<dbReference type="GO" id="GO:0000160">
    <property type="term" value="P:phosphorelay signal transduction system"/>
    <property type="evidence" value="ECO:0007669"/>
    <property type="project" value="InterPro"/>
</dbReference>
<feature type="domain" description="Response regulatory" evidence="2">
    <location>
        <begin position="5"/>
        <end position="122"/>
    </location>
</feature>
<dbReference type="AlphaFoldDB" id="A0A6J4HH72"/>
<name>A0A6J4HH72_9ACTN</name>
<dbReference type="InterPro" id="IPR025669">
    <property type="entry name" value="AAA_dom"/>
</dbReference>
<dbReference type="InterPro" id="IPR027417">
    <property type="entry name" value="P-loop_NTPase"/>
</dbReference>
<organism evidence="3">
    <name type="scientific">uncultured Acidimicrobiales bacterium</name>
    <dbReference type="NCBI Taxonomy" id="310071"/>
    <lineage>
        <taxon>Bacteria</taxon>
        <taxon>Bacillati</taxon>
        <taxon>Actinomycetota</taxon>
        <taxon>Acidimicrobiia</taxon>
        <taxon>Acidimicrobiales</taxon>
        <taxon>environmental samples</taxon>
    </lineage>
</organism>
<dbReference type="Gene3D" id="3.40.50.300">
    <property type="entry name" value="P-loop containing nucleotide triphosphate hydrolases"/>
    <property type="match status" value="1"/>
</dbReference>
<dbReference type="InterPro" id="IPR001789">
    <property type="entry name" value="Sig_transdc_resp-reg_receiver"/>
</dbReference>
<evidence type="ECO:0000313" key="3">
    <source>
        <dbReference type="EMBL" id="CAA9222242.1"/>
    </source>
</evidence>
<evidence type="ECO:0000259" key="2">
    <source>
        <dbReference type="PROSITE" id="PS50110"/>
    </source>
</evidence>
<dbReference type="InterPro" id="IPR011006">
    <property type="entry name" value="CheY-like_superfamily"/>
</dbReference>
<dbReference type="PANTHER" id="PTHR43384">
    <property type="entry name" value="SEPTUM SITE-DETERMINING PROTEIN MIND HOMOLOG, CHLOROPLASTIC-RELATED"/>
    <property type="match status" value="1"/>
</dbReference>
<dbReference type="GO" id="GO:0005524">
    <property type="term" value="F:ATP binding"/>
    <property type="evidence" value="ECO:0007669"/>
    <property type="project" value="TreeGrafter"/>
</dbReference>
<dbReference type="GO" id="GO:0005829">
    <property type="term" value="C:cytosol"/>
    <property type="evidence" value="ECO:0007669"/>
    <property type="project" value="TreeGrafter"/>
</dbReference>
<sequence>MRNPKILVLEKDESLADQVRGVASELRPRPEVVACDRATGFEEAVSSSGPFDVMIAGPSLSTKTGLSALQAIHDETPATSLVLAFAKRPDASLRDIIRTGAMDLLQLPVADKSLHDAVERAVAMSRSQPAEPAAATVQASVPAANLGTVFTVSSATGGCGKTFYATNLAYYLHQYTGKRTCIVDLDLQFGEVSTALRLRPRFTISDILSREDIDDVDLAAHIEEYVVTHDSGVMVLPAPKDPSDADRIHPVDVQRVIEAARTKFDYVIVDTPAALTEIVLAAFDMSNQLYVMATLDLPSIRHMGVFLNTLEKLKISSDNVKLILNKAERDVGLDVDQVTRLFPQGFTSVLPYAKEVTKSVNVGTPVLAFAPTADVSRRIAAGMSPLLPEANRGKALEAEGPNKRRLFARMFHRSTAQIAS</sequence>
<dbReference type="SUPFAM" id="SSF52540">
    <property type="entry name" value="P-loop containing nucleoside triphosphate hydrolases"/>
    <property type="match status" value="1"/>
</dbReference>
<gene>
    <name evidence="3" type="ORF">AVDCRST_MAG10-740</name>
</gene>
<dbReference type="SUPFAM" id="SSF52172">
    <property type="entry name" value="CheY-like"/>
    <property type="match status" value="1"/>
</dbReference>
<dbReference type="GO" id="GO:0009898">
    <property type="term" value="C:cytoplasmic side of plasma membrane"/>
    <property type="evidence" value="ECO:0007669"/>
    <property type="project" value="TreeGrafter"/>
</dbReference>
<dbReference type="PROSITE" id="PS50110">
    <property type="entry name" value="RESPONSE_REGULATORY"/>
    <property type="match status" value="1"/>
</dbReference>
<reference evidence="3" key="1">
    <citation type="submission" date="2020-02" db="EMBL/GenBank/DDBJ databases">
        <authorList>
            <person name="Meier V. D."/>
        </authorList>
    </citation>
    <scope>NUCLEOTIDE SEQUENCE</scope>
    <source>
        <strain evidence="3">AVDCRST_MAG10</strain>
    </source>
</reference>
<proteinExistence type="predicted"/>
<comment type="caution">
    <text evidence="1">Lacks conserved residue(s) required for the propagation of feature annotation.</text>
</comment>
<evidence type="ECO:0000256" key="1">
    <source>
        <dbReference type="PROSITE-ProRule" id="PRU00169"/>
    </source>
</evidence>
<dbReference type="EMBL" id="CADCTB010000048">
    <property type="protein sequence ID" value="CAA9222242.1"/>
    <property type="molecule type" value="Genomic_DNA"/>
</dbReference>
<protein>
    <recommendedName>
        <fullName evidence="2">Response regulatory domain-containing protein</fullName>
    </recommendedName>
</protein>
<dbReference type="GO" id="GO:0051782">
    <property type="term" value="P:negative regulation of cell division"/>
    <property type="evidence" value="ECO:0007669"/>
    <property type="project" value="TreeGrafter"/>
</dbReference>
<dbReference type="PANTHER" id="PTHR43384:SF13">
    <property type="entry name" value="SLR0110 PROTEIN"/>
    <property type="match status" value="1"/>
</dbReference>